<gene>
    <name evidence="10" type="ORF">ETP66_09615</name>
</gene>
<dbReference type="OrthoDB" id="9808602at2"/>
<keyword evidence="4 10" id="KW-0808">Transferase</keyword>
<sequence length="441" mass="49082">MDTLRERHATVRTRPLPGLTALALLLADLLALLLAWGLALLFRAATGGSIDPLLYLRLLPALLGFPLLFGAFGLYPALGLHPAQELRRLATATALGFLLLATGAFLSKSGPLYSRLSFLLAFALALLFLPLGRALLRHLFARKAWWGGGVVVAGEGKEALARLLQEAPLLGLKPVSRPEGAYALLVAGSLSGEEALALLHRFPRVLVVPSGPHGLLWAEVRDLGGVGALEVRQNLLLPGNLLLKRALDLVGGVLLLVPFLLLYPVVALLLWREDPGPVLYRHLRVGQGGRRFYALKFRTMRQDGEEVLRRYLEANPEAQAEWARDRKLREDPRVLRVGKWLRRLSLDELPQALNVLKGEMSLVGPRPVTEEELERYGEALELYLRVKPGLTGLWQVSGRNGVPYERRVALDRYYVQNWSVWLDLYLLARTFYTLLKREGAW</sequence>
<evidence type="ECO:0000256" key="6">
    <source>
        <dbReference type="ARBA" id="ARBA00022989"/>
    </source>
</evidence>
<dbReference type="Pfam" id="PF02397">
    <property type="entry name" value="Bac_transf"/>
    <property type="match status" value="1"/>
</dbReference>
<dbReference type="EMBL" id="SIJL01000013">
    <property type="protein sequence ID" value="TBH17408.1"/>
    <property type="molecule type" value="Genomic_DNA"/>
</dbReference>
<feature type="transmembrane region" description="Helical" evidence="8">
    <location>
        <begin position="21"/>
        <end position="42"/>
    </location>
</feature>
<comment type="caution">
    <text evidence="10">The sequence shown here is derived from an EMBL/GenBank/DDBJ whole genome shotgun (WGS) entry which is preliminary data.</text>
</comment>
<dbReference type="InterPro" id="IPR003362">
    <property type="entry name" value="Bact_transf"/>
</dbReference>
<dbReference type="PANTHER" id="PTHR30576">
    <property type="entry name" value="COLANIC BIOSYNTHESIS UDP-GLUCOSE LIPID CARRIER TRANSFERASE"/>
    <property type="match status" value="1"/>
</dbReference>
<feature type="transmembrane region" description="Helical" evidence="8">
    <location>
        <begin position="249"/>
        <end position="271"/>
    </location>
</feature>
<dbReference type="AlphaFoldDB" id="A0A4Q9AZT5"/>
<dbReference type="GO" id="GO:0016780">
    <property type="term" value="F:phosphotransferase activity, for other substituted phosphate groups"/>
    <property type="evidence" value="ECO:0007669"/>
    <property type="project" value="TreeGrafter"/>
</dbReference>
<keyword evidence="5 8" id="KW-0812">Transmembrane</keyword>
<proteinExistence type="inferred from homology"/>
<dbReference type="RefSeq" id="WP_130842420.1">
    <property type="nucleotide sequence ID" value="NZ_SIJL01000013.1"/>
</dbReference>
<protein>
    <submittedName>
        <fullName evidence="10">UDP-phosphate galactose phosphotransferase</fullName>
    </submittedName>
</protein>
<keyword evidence="11" id="KW-1185">Reference proteome</keyword>
<dbReference type="GO" id="GO:0005886">
    <property type="term" value="C:plasma membrane"/>
    <property type="evidence" value="ECO:0007669"/>
    <property type="project" value="UniProtKB-SubCell"/>
</dbReference>
<feature type="transmembrane region" description="Helical" evidence="8">
    <location>
        <begin position="112"/>
        <end position="136"/>
    </location>
</feature>
<feature type="transmembrane region" description="Helical" evidence="8">
    <location>
        <begin position="54"/>
        <end position="77"/>
    </location>
</feature>
<keyword evidence="7 8" id="KW-0472">Membrane</keyword>
<feature type="domain" description="Bacterial sugar transferase" evidence="9">
    <location>
        <begin position="244"/>
        <end position="435"/>
    </location>
</feature>
<evidence type="ECO:0000259" key="9">
    <source>
        <dbReference type="Pfam" id="PF02397"/>
    </source>
</evidence>
<reference evidence="10 11" key="1">
    <citation type="submission" date="2019-02" db="EMBL/GenBank/DDBJ databases">
        <title>Thermus sp. a novel from hot spring.</title>
        <authorList>
            <person name="Zhao Z."/>
        </authorList>
    </citation>
    <scope>NUCLEOTIDE SEQUENCE [LARGE SCALE GENOMIC DNA]</scope>
    <source>
        <strain evidence="10 11">CFH 72773T</strain>
    </source>
</reference>
<organism evidence="10 11">
    <name type="scientific">Thermus thermamylovorans</name>
    <dbReference type="NCBI Taxonomy" id="2509362"/>
    <lineage>
        <taxon>Bacteria</taxon>
        <taxon>Thermotogati</taxon>
        <taxon>Deinococcota</taxon>
        <taxon>Deinococci</taxon>
        <taxon>Thermales</taxon>
        <taxon>Thermaceae</taxon>
        <taxon>Thermus</taxon>
    </lineage>
</organism>
<feature type="transmembrane region" description="Helical" evidence="8">
    <location>
        <begin position="89"/>
        <end position="106"/>
    </location>
</feature>
<evidence type="ECO:0000256" key="4">
    <source>
        <dbReference type="ARBA" id="ARBA00022679"/>
    </source>
</evidence>
<comment type="subcellular location">
    <subcellularLocation>
        <location evidence="1">Cell membrane</location>
    </subcellularLocation>
</comment>
<evidence type="ECO:0000256" key="1">
    <source>
        <dbReference type="ARBA" id="ARBA00004236"/>
    </source>
</evidence>
<name>A0A4Q9AZT5_9DEIN</name>
<keyword evidence="3" id="KW-1003">Cell membrane</keyword>
<dbReference type="PANTHER" id="PTHR30576:SF4">
    <property type="entry name" value="UNDECAPRENYL-PHOSPHATE GALACTOSE PHOSPHOTRANSFERASE"/>
    <property type="match status" value="1"/>
</dbReference>
<evidence type="ECO:0000313" key="11">
    <source>
        <dbReference type="Proteomes" id="UP000292858"/>
    </source>
</evidence>
<evidence type="ECO:0000256" key="5">
    <source>
        <dbReference type="ARBA" id="ARBA00022692"/>
    </source>
</evidence>
<evidence type="ECO:0000256" key="7">
    <source>
        <dbReference type="ARBA" id="ARBA00023136"/>
    </source>
</evidence>
<evidence type="ECO:0000256" key="2">
    <source>
        <dbReference type="ARBA" id="ARBA00006464"/>
    </source>
</evidence>
<comment type="similarity">
    <text evidence="2">Belongs to the bacterial sugar transferase family.</text>
</comment>
<evidence type="ECO:0000313" key="10">
    <source>
        <dbReference type="EMBL" id="TBH17408.1"/>
    </source>
</evidence>
<keyword evidence="6 8" id="KW-1133">Transmembrane helix</keyword>
<dbReference type="Proteomes" id="UP000292858">
    <property type="component" value="Unassembled WGS sequence"/>
</dbReference>
<accession>A0A4Q9AZT5</accession>
<evidence type="ECO:0000256" key="3">
    <source>
        <dbReference type="ARBA" id="ARBA00022475"/>
    </source>
</evidence>
<evidence type="ECO:0000256" key="8">
    <source>
        <dbReference type="SAM" id="Phobius"/>
    </source>
</evidence>